<reference evidence="1 2" key="1">
    <citation type="submission" date="2024-01" db="EMBL/GenBank/DDBJ databases">
        <title>The genomes of 5 underutilized Papilionoideae crops provide insights into root nodulation and disease resistanc.</title>
        <authorList>
            <person name="Jiang F."/>
        </authorList>
    </citation>
    <scope>NUCLEOTIDE SEQUENCE [LARGE SCALE GENOMIC DNA]</scope>
    <source>
        <strain evidence="1">LVBAO_FW01</strain>
        <tissue evidence="1">Leaves</tissue>
    </source>
</reference>
<comment type="caution">
    <text evidence="1">The sequence shown here is derived from an EMBL/GenBank/DDBJ whole genome shotgun (WGS) entry which is preliminary data.</text>
</comment>
<dbReference type="EMBL" id="JAYMYQ010000001">
    <property type="protein sequence ID" value="KAK7358415.1"/>
    <property type="molecule type" value="Genomic_DNA"/>
</dbReference>
<proteinExistence type="predicted"/>
<keyword evidence="2" id="KW-1185">Reference proteome</keyword>
<evidence type="ECO:0000313" key="2">
    <source>
        <dbReference type="Proteomes" id="UP001367508"/>
    </source>
</evidence>
<gene>
    <name evidence="1" type="ORF">VNO77_00342</name>
</gene>
<dbReference type="Proteomes" id="UP001367508">
    <property type="component" value="Unassembled WGS sequence"/>
</dbReference>
<accession>A0AAN9R191</accession>
<name>A0AAN9R191_CANGL</name>
<protein>
    <submittedName>
        <fullName evidence="1">Uncharacterized protein</fullName>
    </submittedName>
</protein>
<organism evidence="1 2">
    <name type="scientific">Canavalia gladiata</name>
    <name type="common">Sword bean</name>
    <name type="synonym">Dolichos gladiatus</name>
    <dbReference type="NCBI Taxonomy" id="3824"/>
    <lineage>
        <taxon>Eukaryota</taxon>
        <taxon>Viridiplantae</taxon>
        <taxon>Streptophyta</taxon>
        <taxon>Embryophyta</taxon>
        <taxon>Tracheophyta</taxon>
        <taxon>Spermatophyta</taxon>
        <taxon>Magnoliopsida</taxon>
        <taxon>eudicotyledons</taxon>
        <taxon>Gunneridae</taxon>
        <taxon>Pentapetalae</taxon>
        <taxon>rosids</taxon>
        <taxon>fabids</taxon>
        <taxon>Fabales</taxon>
        <taxon>Fabaceae</taxon>
        <taxon>Papilionoideae</taxon>
        <taxon>50 kb inversion clade</taxon>
        <taxon>NPAAA clade</taxon>
        <taxon>indigoferoid/millettioid clade</taxon>
        <taxon>Phaseoleae</taxon>
        <taxon>Canavalia</taxon>
    </lineage>
</organism>
<sequence length="185" mass="21088">MLAVVNCQYISFKKHPCKDWQFDRRSLGNKHSTFTIGEWYPTPPPSPHPSRAKIKSIPVLWDLHPRPQLGAFLIQLLESPSHIYFTILAELEGRVLKNKKQLLFLIAKVYPAFHSGAGGEWLNVEAFIADSTNCKSNHDMGSTEMSTFPYILHRRIALLDQRINGFPTSDITSFSTLVCFIFLNI</sequence>
<evidence type="ECO:0000313" key="1">
    <source>
        <dbReference type="EMBL" id="KAK7358415.1"/>
    </source>
</evidence>
<dbReference type="AlphaFoldDB" id="A0AAN9R191"/>